<gene>
    <name evidence="3" type="ORF">R5A26_17620</name>
</gene>
<keyword evidence="4" id="KW-1185">Reference proteome</keyword>
<dbReference type="InterPro" id="IPR025565">
    <property type="entry name" value="DUF4328"/>
</dbReference>
<dbReference type="EMBL" id="JAWMAJ010000052">
    <property type="protein sequence ID" value="MDV7217774.1"/>
    <property type="molecule type" value="Genomic_DNA"/>
</dbReference>
<feature type="domain" description="DUF4328" evidence="2">
    <location>
        <begin position="62"/>
        <end position="211"/>
    </location>
</feature>
<feature type="transmembrane region" description="Helical" evidence="1">
    <location>
        <begin position="184"/>
        <end position="209"/>
    </location>
</feature>
<evidence type="ECO:0000313" key="4">
    <source>
        <dbReference type="Proteomes" id="UP001187346"/>
    </source>
</evidence>
<keyword evidence="1" id="KW-0472">Membrane</keyword>
<reference evidence="3 4" key="1">
    <citation type="submission" date="2023-10" db="EMBL/GenBank/DDBJ databases">
        <title>Characterization of rhizosphere-enriched actinobacteria from wheat plants lab-grown on chernevaya soil.</title>
        <authorList>
            <person name="Tikhonova E.N."/>
            <person name="Konopkin A."/>
            <person name="Kravchenko I.K."/>
        </authorList>
    </citation>
    <scope>NUCLEOTIDE SEQUENCE [LARGE SCALE GENOMIC DNA]</scope>
    <source>
        <strain evidence="3 4">RR29</strain>
    </source>
</reference>
<name>A0ABU4FB17_9ACTN</name>
<dbReference type="Pfam" id="PF14219">
    <property type="entry name" value="DUF4328"/>
    <property type="match status" value="1"/>
</dbReference>
<evidence type="ECO:0000256" key="1">
    <source>
        <dbReference type="SAM" id="Phobius"/>
    </source>
</evidence>
<protein>
    <submittedName>
        <fullName evidence="3">DUF4328 domain-containing protein</fullName>
    </submittedName>
</protein>
<proteinExistence type="predicted"/>
<evidence type="ECO:0000313" key="3">
    <source>
        <dbReference type="EMBL" id="MDV7217774.1"/>
    </source>
</evidence>
<keyword evidence="1" id="KW-1133">Transmembrane helix</keyword>
<feature type="transmembrane region" description="Helical" evidence="1">
    <location>
        <begin position="148"/>
        <end position="164"/>
    </location>
</feature>
<accession>A0ABU4FB17</accession>
<keyword evidence="1" id="KW-0812">Transmembrane</keyword>
<dbReference type="Proteomes" id="UP001187346">
    <property type="component" value="Unassembled WGS sequence"/>
</dbReference>
<sequence length="227" mass="24363">MPAPRPAPGPYLRSPVGLGRAAVALLGLVIAVDLFAVYADFVLYDVTADLMDGAAGGAVTRRLDDAETLNSVAGGIQSGALVTCAIVYLCWFVRVRANAGVFDPGEQSMKPWWAIGGWFVPFVNLWYPRRVTLEIWDASRPVGARRSHALVNIWWTLWLLSLFSDRLGITDYGKTEAADQINAAAYQLMISDGLDIAAAALAILVVLGLTRMQHEKALAGPGVPVGL</sequence>
<feature type="transmembrane region" description="Helical" evidence="1">
    <location>
        <begin position="21"/>
        <end position="44"/>
    </location>
</feature>
<comment type="caution">
    <text evidence="3">The sequence shown here is derived from an EMBL/GenBank/DDBJ whole genome shotgun (WGS) entry which is preliminary data.</text>
</comment>
<organism evidence="3 4">
    <name type="scientific">Streptomyces prunicolor</name>
    <dbReference type="NCBI Taxonomy" id="67348"/>
    <lineage>
        <taxon>Bacteria</taxon>
        <taxon>Bacillati</taxon>
        <taxon>Actinomycetota</taxon>
        <taxon>Actinomycetes</taxon>
        <taxon>Kitasatosporales</taxon>
        <taxon>Streptomycetaceae</taxon>
        <taxon>Streptomyces</taxon>
    </lineage>
</organism>
<evidence type="ECO:0000259" key="2">
    <source>
        <dbReference type="Pfam" id="PF14219"/>
    </source>
</evidence>
<dbReference type="RefSeq" id="WP_317771970.1">
    <property type="nucleotide sequence ID" value="NZ_JAWMAJ010000052.1"/>
</dbReference>